<evidence type="ECO:0000313" key="1">
    <source>
        <dbReference type="EMBL" id="KAF0322884.1"/>
    </source>
</evidence>
<dbReference type="EMBL" id="WOWK01000057">
    <property type="protein sequence ID" value="KAF0322884.1"/>
    <property type="molecule type" value="Genomic_DNA"/>
</dbReference>
<evidence type="ECO:0000313" key="2">
    <source>
        <dbReference type="Proteomes" id="UP000434172"/>
    </source>
</evidence>
<protein>
    <submittedName>
        <fullName evidence="1">Uncharacterized protein</fullName>
    </submittedName>
</protein>
<keyword evidence="2" id="KW-1185">Reference proteome</keyword>
<comment type="caution">
    <text evidence="1">The sequence shown here is derived from an EMBL/GenBank/DDBJ whole genome shotgun (WGS) entry which is preliminary data.</text>
</comment>
<gene>
    <name evidence="1" type="ORF">GQ607_009885</name>
</gene>
<proteinExistence type="predicted"/>
<name>A0A8H3ZK80_9PEZI</name>
<accession>A0A8H3ZK80</accession>
<sequence length="53" mass="6033">MDNYRRPAGWSTADAFNSRFTSTIRRPQQSDLSRTRNIMSSNTCCAIARPIPL</sequence>
<reference evidence="1 2" key="1">
    <citation type="submission" date="2019-12" db="EMBL/GenBank/DDBJ databases">
        <title>A genome sequence resource for the geographically widespread anthracnose pathogen Colletotrichum asianum.</title>
        <authorList>
            <person name="Meng Y."/>
        </authorList>
    </citation>
    <scope>NUCLEOTIDE SEQUENCE [LARGE SCALE GENOMIC DNA]</scope>
    <source>
        <strain evidence="1 2">ICMP 18580</strain>
    </source>
</reference>
<dbReference type="AlphaFoldDB" id="A0A8H3ZK80"/>
<dbReference type="Proteomes" id="UP000434172">
    <property type="component" value="Unassembled WGS sequence"/>
</dbReference>
<organism evidence="1 2">
    <name type="scientific">Colletotrichum asianum</name>
    <dbReference type="NCBI Taxonomy" id="702518"/>
    <lineage>
        <taxon>Eukaryota</taxon>
        <taxon>Fungi</taxon>
        <taxon>Dikarya</taxon>
        <taxon>Ascomycota</taxon>
        <taxon>Pezizomycotina</taxon>
        <taxon>Sordariomycetes</taxon>
        <taxon>Hypocreomycetidae</taxon>
        <taxon>Glomerellales</taxon>
        <taxon>Glomerellaceae</taxon>
        <taxon>Colletotrichum</taxon>
        <taxon>Colletotrichum gloeosporioides species complex</taxon>
    </lineage>
</organism>